<dbReference type="RefSeq" id="WP_341405977.1">
    <property type="nucleotide sequence ID" value="NZ_JBBUKT010000006.1"/>
</dbReference>
<proteinExistence type="predicted"/>
<dbReference type="Pfam" id="PF13439">
    <property type="entry name" value="Glyco_transf_4"/>
    <property type="match status" value="1"/>
</dbReference>
<sequence>MKVLQMIPEMESGGVERGTLELARHLGELGHESLVVSGGGKMLQQLEACGTRHITMPVGRKRLSSLLLVSKLRRLFAEEKPDVLHLRSRVPAWLAWLAWRGMDPATRPRLVTTVHGFNSVNRYSEIMTCGERVICVSESIRDHVLKHYPKASPDKLRVVHRGIDPADYPHGYEPSNEWKAGFFHEFPETHGKHLLTLPGRITRLKGHEDFAKILKALSPDERLHAVIAGGAHPKKAAYLDEIRALFTVEGLAERVTFTGGRSDLKDILAISSVVLSLTTQPESFGRTTLEALGLGIPVAGYDHGGVGEQLALLYPAGRIPANDPAAAVPVVRRLLEDPPPVPTDHPFTLQAMLEGTMAVYDELKR</sequence>
<dbReference type="InterPro" id="IPR028098">
    <property type="entry name" value="Glyco_trans_4-like_N"/>
</dbReference>
<evidence type="ECO:0000259" key="1">
    <source>
        <dbReference type="Pfam" id="PF00534"/>
    </source>
</evidence>
<dbReference type="InterPro" id="IPR001296">
    <property type="entry name" value="Glyco_trans_1"/>
</dbReference>
<reference evidence="3 4" key="1">
    <citation type="submission" date="2024-04" db="EMBL/GenBank/DDBJ databases">
        <title>Luteolibacter sp. isolated from soil.</title>
        <authorList>
            <person name="An J."/>
        </authorList>
    </citation>
    <scope>NUCLEOTIDE SEQUENCE [LARGE SCALE GENOMIC DNA]</scope>
    <source>
        <strain evidence="3 4">Y139</strain>
    </source>
</reference>
<protein>
    <submittedName>
        <fullName evidence="3">Glycosyltransferase family 4 protein</fullName>
    </submittedName>
</protein>
<evidence type="ECO:0000313" key="4">
    <source>
        <dbReference type="Proteomes" id="UP001371305"/>
    </source>
</evidence>
<name>A0ABU9AZ37_9BACT</name>
<dbReference type="PANTHER" id="PTHR12526:SF638">
    <property type="entry name" value="SPORE COAT PROTEIN SA"/>
    <property type="match status" value="1"/>
</dbReference>
<dbReference type="EMBL" id="JBBUKT010000006">
    <property type="protein sequence ID" value="MEK7952219.1"/>
    <property type="molecule type" value="Genomic_DNA"/>
</dbReference>
<organism evidence="3 4">
    <name type="scientific">Luteolibacter soli</name>
    <dbReference type="NCBI Taxonomy" id="3135280"/>
    <lineage>
        <taxon>Bacteria</taxon>
        <taxon>Pseudomonadati</taxon>
        <taxon>Verrucomicrobiota</taxon>
        <taxon>Verrucomicrobiia</taxon>
        <taxon>Verrucomicrobiales</taxon>
        <taxon>Verrucomicrobiaceae</taxon>
        <taxon>Luteolibacter</taxon>
    </lineage>
</organism>
<dbReference type="Pfam" id="PF00534">
    <property type="entry name" value="Glycos_transf_1"/>
    <property type="match status" value="1"/>
</dbReference>
<evidence type="ECO:0000259" key="2">
    <source>
        <dbReference type="Pfam" id="PF13439"/>
    </source>
</evidence>
<accession>A0ABU9AZ37</accession>
<evidence type="ECO:0000313" key="3">
    <source>
        <dbReference type="EMBL" id="MEK7952219.1"/>
    </source>
</evidence>
<comment type="caution">
    <text evidence="3">The sequence shown here is derived from an EMBL/GenBank/DDBJ whole genome shotgun (WGS) entry which is preliminary data.</text>
</comment>
<dbReference type="SUPFAM" id="SSF53756">
    <property type="entry name" value="UDP-Glycosyltransferase/glycogen phosphorylase"/>
    <property type="match status" value="1"/>
</dbReference>
<dbReference type="CDD" id="cd03819">
    <property type="entry name" value="GT4_WavL-like"/>
    <property type="match status" value="1"/>
</dbReference>
<dbReference type="Gene3D" id="3.40.50.2000">
    <property type="entry name" value="Glycogen Phosphorylase B"/>
    <property type="match status" value="2"/>
</dbReference>
<dbReference type="Proteomes" id="UP001371305">
    <property type="component" value="Unassembled WGS sequence"/>
</dbReference>
<feature type="domain" description="Glycosyltransferase subfamily 4-like N-terminal" evidence="2">
    <location>
        <begin position="13"/>
        <end position="166"/>
    </location>
</feature>
<keyword evidence="4" id="KW-1185">Reference proteome</keyword>
<dbReference type="PANTHER" id="PTHR12526">
    <property type="entry name" value="GLYCOSYLTRANSFERASE"/>
    <property type="match status" value="1"/>
</dbReference>
<feature type="domain" description="Glycosyl transferase family 1" evidence="1">
    <location>
        <begin position="189"/>
        <end position="338"/>
    </location>
</feature>
<gene>
    <name evidence="3" type="ORF">WKV53_17035</name>
</gene>